<dbReference type="PROSITE" id="PS51802">
    <property type="entry name" value="ZF_CCHHC"/>
    <property type="match status" value="1"/>
</dbReference>
<evidence type="ECO:0000256" key="6">
    <source>
        <dbReference type="ARBA" id="ARBA00022833"/>
    </source>
</evidence>
<keyword evidence="8" id="KW-0804">Transcription</keyword>
<comment type="subcellular location">
    <subcellularLocation>
        <location evidence="1">Nucleus</location>
    </subcellularLocation>
</comment>
<keyword evidence="5 10" id="KW-0863">Zinc-finger</keyword>
<evidence type="ECO:0000256" key="3">
    <source>
        <dbReference type="ARBA" id="ARBA00022723"/>
    </source>
</evidence>
<evidence type="ECO:0000256" key="10">
    <source>
        <dbReference type="PROSITE-ProRule" id="PRU01143"/>
    </source>
</evidence>
<organism evidence="12 13">
    <name type="scientific">Scleropages formosus</name>
    <name type="common">Asian bonytongue</name>
    <name type="synonym">Osteoglossum formosum</name>
    <dbReference type="NCBI Taxonomy" id="113540"/>
    <lineage>
        <taxon>Eukaryota</taxon>
        <taxon>Metazoa</taxon>
        <taxon>Chordata</taxon>
        <taxon>Craniata</taxon>
        <taxon>Vertebrata</taxon>
        <taxon>Euteleostomi</taxon>
        <taxon>Actinopterygii</taxon>
        <taxon>Neopterygii</taxon>
        <taxon>Teleostei</taxon>
        <taxon>Osteoglossocephala</taxon>
        <taxon>Osteoglossomorpha</taxon>
        <taxon>Osteoglossiformes</taxon>
        <taxon>Osteoglossidae</taxon>
        <taxon>Scleropages</taxon>
    </lineage>
</organism>
<proteinExistence type="inferred from homology"/>
<comment type="caution">
    <text evidence="12">The sequence shown here is derived from an EMBL/GenBank/DDBJ whole genome shotgun (WGS) entry which is preliminary data.</text>
</comment>
<evidence type="ECO:0000256" key="7">
    <source>
        <dbReference type="ARBA" id="ARBA00023015"/>
    </source>
</evidence>
<feature type="region of interest" description="Disordered" evidence="11">
    <location>
        <begin position="18"/>
        <end position="47"/>
    </location>
</feature>
<dbReference type="SUPFAM" id="SSF103637">
    <property type="entry name" value="CCHHC domain"/>
    <property type="match status" value="1"/>
</dbReference>
<evidence type="ECO:0000256" key="11">
    <source>
        <dbReference type="SAM" id="MobiDB-lite"/>
    </source>
</evidence>
<dbReference type="GO" id="GO:0005634">
    <property type="term" value="C:nucleus"/>
    <property type="evidence" value="ECO:0007669"/>
    <property type="project" value="UniProtKB-SubCell"/>
</dbReference>
<dbReference type="GO" id="GO:0000981">
    <property type="term" value="F:DNA-binding transcription factor activity, RNA polymerase II-specific"/>
    <property type="evidence" value="ECO:0007669"/>
    <property type="project" value="TreeGrafter"/>
</dbReference>
<dbReference type="GO" id="GO:0008270">
    <property type="term" value="F:zinc ion binding"/>
    <property type="evidence" value="ECO:0007669"/>
    <property type="project" value="UniProtKB-KW"/>
</dbReference>
<dbReference type="EMBL" id="JARO02007646">
    <property type="protein sequence ID" value="KPP63717.1"/>
    <property type="molecule type" value="Genomic_DNA"/>
</dbReference>
<accession>A0A0P7U800</accession>
<dbReference type="InterPro" id="IPR036060">
    <property type="entry name" value="Znf_C2H2C_sf"/>
</dbReference>
<keyword evidence="9" id="KW-0539">Nucleus</keyword>
<dbReference type="Proteomes" id="UP000034805">
    <property type="component" value="Unassembled WGS sequence"/>
</dbReference>
<keyword evidence="3" id="KW-0479">Metal-binding</keyword>
<dbReference type="GO" id="GO:0000978">
    <property type="term" value="F:RNA polymerase II cis-regulatory region sequence-specific DNA binding"/>
    <property type="evidence" value="ECO:0007669"/>
    <property type="project" value="TreeGrafter"/>
</dbReference>
<gene>
    <name evidence="12" type="ORF">Z043_117998</name>
</gene>
<dbReference type="InterPro" id="IPR002515">
    <property type="entry name" value="Znf_C2H2C"/>
</dbReference>
<evidence type="ECO:0000256" key="8">
    <source>
        <dbReference type="ARBA" id="ARBA00023163"/>
    </source>
</evidence>
<reference evidence="12 13" key="1">
    <citation type="submission" date="2015-08" db="EMBL/GenBank/DDBJ databases">
        <title>The genome of the Asian arowana (Scleropages formosus).</title>
        <authorList>
            <person name="Tan M.H."/>
            <person name="Gan H.M."/>
            <person name="Croft L.J."/>
            <person name="Austin C.M."/>
        </authorList>
    </citation>
    <scope>NUCLEOTIDE SEQUENCE [LARGE SCALE GENOMIC DNA]</scope>
    <source>
        <strain evidence="12">Aro1</strain>
    </source>
</reference>
<dbReference type="FunFam" id="4.10.320.30:FF:000001">
    <property type="entry name" value="Myelin transcription factor 1-like, a"/>
    <property type="match status" value="1"/>
</dbReference>
<evidence type="ECO:0000256" key="2">
    <source>
        <dbReference type="ARBA" id="ARBA00010194"/>
    </source>
</evidence>
<evidence type="ECO:0000256" key="5">
    <source>
        <dbReference type="ARBA" id="ARBA00022771"/>
    </source>
</evidence>
<evidence type="ECO:0000313" key="12">
    <source>
        <dbReference type="EMBL" id="KPP63717.1"/>
    </source>
</evidence>
<dbReference type="PANTHER" id="PTHR10816">
    <property type="entry name" value="MYELIN TRANSCRIPTION FACTOR 1-RELATED"/>
    <property type="match status" value="1"/>
</dbReference>
<sequence length="275" mass="30231">MQNKERARGPDRLVEIFKALSPPLSKRRGPGPRYSSRAEKKESRCPTPGCDGTGHVTGLYPHHRSLSGCPHKDRVPPESKHCGGIIMGSWGAGPLIPGRLFACPRGRVVCMLPAASVTLFASFPRSMQPAVDSLGPVRLHGGELCQRFVCKPNDGEHRWFCFALPNNTWHKEVFALAVDLEREHLVMHTFLRLSTRKDNNYSGFVSCGGCGGSKRLPGIDQIAPLCFCHLEKDYVFPLGLHGSIYPPSDFQSRASSALLSVIYPVQNEMARAVSV</sequence>
<keyword evidence="6" id="KW-0862">Zinc</keyword>
<dbReference type="Pfam" id="PF01530">
    <property type="entry name" value="zf-C2HC"/>
    <property type="match status" value="1"/>
</dbReference>
<evidence type="ECO:0000256" key="9">
    <source>
        <dbReference type="ARBA" id="ARBA00023242"/>
    </source>
</evidence>
<keyword evidence="7" id="KW-0805">Transcription regulation</keyword>
<evidence type="ECO:0000313" key="13">
    <source>
        <dbReference type="Proteomes" id="UP000034805"/>
    </source>
</evidence>
<name>A0A0P7U800_SCLFO</name>
<dbReference type="AlphaFoldDB" id="A0A0P7U800"/>
<protein>
    <submittedName>
        <fullName evidence="12">Uncharacterized protein</fullName>
    </submittedName>
</protein>
<keyword evidence="4" id="KW-0677">Repeat</keyword>
<evidence type="ECO:0000256" key="1">
    <source>
        <dbReference type="ARBA" id="ARBA00004123"/>
    </source>
</evidence>
<dbReference type="PANTHER" id="PTHR10816:SF11">
    <property type="entry name" value="MYELIN TRANSCRIPTION FACTOR 1-LIKE PROTEIN"/>
    <property type="match status" value="1"/>
</dbReference>
<comment type="similarity">
    <text evidence="2">Belongs to the MYT1 family.</text>
</comment>
<evidence type="ECO:0000256" key="4">
    <source>
        <dbReference type="ARBA" id="ARBA00022737"/>
    </source>
</evidence>
<dbReference type="Gene3D" id="4.10.320.30">
    <property type="match status" value="1"/>
</dbReference>